<evidence type="ECO:0008006" key="2">
    <source>
        <dbReference type="Google" id="ProtNLM"/>
    </source>
</evidence>
<proteinExistence type="predicted"/>
<dbReference type="PANTHER" id="PTHR47926:SF416">
    <property type="entry name" value="(WILD MALAYSIAN BANANA) HYPOTHETICAL PROTEIN"/>
    <property type="match status" value="1"/>
</dbReference>
<dbReference type="InterPro" id="IPR002885">
    <property type="entry name" value="PPR_rpt"/>
</dbReference>
<protein>
    <recommendedName>
        <fullName evidence="2">Pentatricopeptide repeat-containing protein</fullName>
    </recommendedName>
</protein>
<dbReference type="FunFam" id="1.25.40.10:FF:000184">
    <property type="entry name" value="Pentatricopeptide repeat-containing protein, chloroplastic"/>
    <property type="match status" value="1"/>
</dbReference>
<dbReference type="FunFam" id="1.25.40.10:FF:001435">
    <property type="entry name" value="Pentatricopeptide repeat-containing protein"/>
    <property type="match status" value="1"/>
</dbReference>
<dbReference type="GO" id="GO:0009451">
    <property type="term" value="P:RNA modification"/>
    <property type="evidence" value="ECO:0007669"/>
    <property type="project" value="InterPro"/>
</dbReference>
<evidence type="ECO:0000313" key="1">
    <source>
        <dbReference type="EnsemblPlants" id="EMT03787"/>
    </source>
</evidence>
<dbReference type="Gene3D" id="1.25.40.10">
    <property type="entry name" value="Tetratricopeptide repeat domain"/>
    <property type="match status" value="3"/>
</dbReference>
<dbReference type="GO" id="GO:0003723">
    <property type="term" value="F:RNA binding"/>
    <property type="evidence" value="ECO:0007669"/>
    <property type="project" value="InterPro"/>
</dbReference>
<dbReference type="InterPro" id="IPR046960">
    <property type="entry name" value="PPR_At4g14850-like_plant"/>
</dbReference>
<dbReference type="Pfam" id="PF01535">
    <property type="entry name" value="PPR"/>
    <property type="match status" value="3"/>
</dbReference>
<dbReference type="Pfam" id="PF13041">
    <property type="entry name" value="PPR_2"/>
    <property type="match status" value="1"/>
</dbReference>
<dbReference type="NCBIfam" id="TIGR00756">
    <property type="entry name" value="PPR"/>
    <property type="match status" value="3"/>
</dbReference>
<dbReference type="AlphaFoldDB" id="M8BLB8"/>
<dbReference type="PANTHER" id="PTHR47926">
    <property type="entry name" value="PENTATRICOPEPTIDE REPEAT-CONTAINING PROTEIN"/>
    <property type="match status" value="1"/>
</dbReference>
<dbReference type="PROSITE" id="PS51375">
    <property type="entry name" value="PPR"/>
    <property type="match status" value="3"/>
</dbReference>
<name>M8BLB8_AEGTA</name>
<dbReference type="InterPro" id="IPR046848">
    <property type="entry name" value="E_motif"/>
</dbReference>
<dbReference type="EnsemblPlants" id="EMT03787">
    <property type="protein sequence ID" value="EMT03787"/>
    <property type="gene ID" value="F775_12207"/>
</dbReference>
<reference evidence="1" key="1">
    <citation type="submission" date="2015-06" db="UniProtKB">
        <authorList>
            <consortium name="EnsemblPlants"/>
        </authorList>
    </citation>
    <scope>IDENTIFICATION</scope>
</reference>
<dbReference type="Pfam" id="PF20431">
    <property type="entry name" value="E_motif"/>
    <property type="match status" value="1"/>
</dbReference>
<organism evidence="1">
    <name type="scientific">Aegilops tauschii</name>
    <name type="common">Tausch's goatgrass</name>
    <name type="synonym">Aegilops squarrosa</name>
    <dbReference type="NCBI Taxonomy" id="37682"/>
    <lineage>
        <taxon>Eukaryota</taxon>
        <taxon>Viridiplantae</taxon>
        <taxon>Streptophyta</taxon>
        <taxon>Embryophyta</taxon>
        <taxon>Tracheophyta</taxon>
        <taxon>Spermatophyta</taxon>
        <taxon>Magnoliopsida</taxon>
        <taxon>Liliopsida</taxon>
        <taxon>Poales</taxon>
        <taxon>Poaceae</taxon>
        <taxon>BOP clade</taxon>
        <taxon>Pooideae</taxon>
        <taxon>Triticodae</taxon>
        <taxon>Triticeae</taxon>
        <taxon>Triticinae</taxon>
        <taxon>Aegilops</taxon>
    </lineage>
</organism>
<accession>M8BLB8</accession>
<dbReference type="InterPro" id="IPR011990">
    <property type="entry name" value="TPR-like_helical_dom_sf"/>
</dbReference>
<sequence>MPLRLLSHPSLTAAQLRQLHGPRLTASLLGDRYLPNILLRGLLPDAPLRALALFPRLRRILPAFLPNNYTFSFLLTASIATAIPIPSPSFPSSAHTQLICALHALAVTLGWDAHAYVSNGFIHTYASRGFLDAARRVFDSAVLARTDDVCSWTSLLTAYARAGHMDDACALFDGMPHKTPIAWSAMLSAHVGAGGFGDALEVFDMMLRARVRPNRAAIVGALAACGGLGALEQGRWVHALITATAGRMDGGVATALVDMYAKCGSLDSARQVFAAMPEPERDVFAYTAMISGLSDHGHCQEAVELFGRMRDLGVRPNEVTFICILSACARAGGGLVSVAKEIFGSMSAVHGIEPGVEHYGSLVDVLGRAGMLAEAAAVARAMPMRPDSYVLGALLNACRVHGGDGVKLGKQVVEWLAELGLDHSGVHVQLSNMYACSSKWEDVVRIRSVMEEKKVAKVPGCSMVEVDGVACEFVAGDRFLDPCINTVVRGLDQQLRLLGHDYRHLEELSNLARKGAQIHCSDDMLMEVSPTCWPRRGVGQQLPQLDMLSSATFVELHRWQANRPGQLKPFFSTTAETSGEESLQRCME</sequence>